<proteinExistence type="predicted"/>
<comment type="caution">
    <text evidence="1">The sequence shown here is derived from an EMBL/GenBank/DDBJ whole genome shotgun (WGS) entry which is preliminary data.</text>
</comment>
<dbReference type="Proteomes" id="UP000615989">
    <property type="component" value="Unassembled WGS sequence"/>
</dbReference>
<sequence length="194" mass="21280">MIIYLHGFRSAPASIKAQALQRHMAAKGLAHAFWCEQLPVSPRAAIALVETQIAHCRRERPELPPTLVGSSLGGFYATWLAEKHGLAAALVNPAVVAPLSLEAWIGPQTNLYTGERFDFTSRHIEELRALDVAAITRPERYWLLVETGDEVLDYRDAVAKYAGARQTVLAGGDHGFSRWNDYLDALLAFAGLAS</sequence>
<gene>
    <name evidence="1" type="ORF">GO606_17465</name>
</gene>
<evidence type="ECO:0000313" key="2">
    <source>
        <dbReference type="Proteomes" id="UP000615989"/>
    </source>
</evidence>
<dbReference type="Pfam" id="PF05728">
    <property type="entry name" value="UPF0227"/>
    <property type="match status" value="1"/>
</dbReference>
<dbReference type="RefSeq" id="WP_169119785.1">
    <property type="nucleotide sequence ID" value="NZ_WTVG02000040.1"/>
</dbReference>
<keyword evidence="2" id="KW-1185">Reference proteome</keyword>
<dbReference type="EMBL" id="WTVG01000072">
    <property type="protein sequence ID" value="NMG26464.1"/>
    <property type="molecule type" value="Genomic_DNA"/>
</dbReference>
<dbReference type="PANTHER" id="PTHR35602:SF3">
    <property type="entry name" value="ESTERASE YQIA"/>
    <property type="match status" value="1"/>
</dbReference>
<dbReference type="InterPro" id="IPR008886">
    <property type="entry name" value="UPF0227/Esterase_YqiA"/>
</dbReference>
<reference evidence="1" key="1">
    <citation type="submission" date="2019-12" db="EMBL/GenBank/DDBJ databases">
        <title>Comparative genomics gives insights into the taxonomy of the Azoarcus-Aromatoleum group and reveals separate origins of nif in the plant-associated Azoarcus and non-plant-associated Aromatoleum sub-groups.</title>
        <authorList>
            <person name="Lafos M."/>
            <person name="Maluk M."/>
            <person name="Batista M."/>
            <person name="Junghare M."/>
            <person name="Carmona M."/>
            <person name="Faoro H."/>
            <person name="Cruz L.M."/>
            <person name="Battistoni F."/>
            <person name="De Souza E."/>
            <person name="Pedrosa F."/>
            <person name="Chen W.-M."/>
            <person name="Poole P.S."/>
            <person name="Dixon R.A."/>
            <person name="James E.K."/>
        </authorList>
    </citation>
    <scope>NUCLEOTIDE SEQUENCE</scope>
    <source>
        <strain evidence="1">LuFRes1</strain>
    </source>
</reference>
<evidence type="ECO:0000313" key="1">
    <source>
        <dbReference type="EMBL" id="NMG26464.1"/>
    </source>
</evidence>
<organism evidence="1 2">
    <name type="scientific">Aromatoleum anaerobium</name>
    <dbReference type="NCBI Taxonomy" id="182180"/>
    <lineage>
        <taxon>Bacteria</taxon>
        <taxon>Pseudomonadati</taxon>
        <taxon>Pseudomonadota</taxon>
        <taxon>Betaproteobacteria</taxon>
        <taxon>Rhodocyclales</taxon>
        <taxon>Rhodocyclaceae</taxon>
        <taxon>Aromatoleum</taxon>
    </lineage>
</organism>
<dbReference type="PANTHER" id="PTHR35602">
    <property type="entry name" value="ESTERASE YQIA-RELATED"/>
    <property type="match status" value="1"/>
</dbReference>
<dbReference type="InterPro" id="IPR029058">
    <property type="entry name" value="AB_hydrolase_fold"/>
</dbReference>
<accession>A0ABX1PQB5</accession>
<protein>
    <submittedName>
        <fullName evidence="1">Esterase</fullName>
    </submittedName>
</protein>
<dbReference type="SUPFAM" id="SSF53474">
    <property type="entry name" value="alpha/beta-Hydrolases"/>
    <property type="match status" value="1"/>
</dbReference>
<name>A0ABX1PQB5_9RHOO</name>
<dbReference type="Gene3D" id="3.40.50.1820">
    <property type="entry name" value="alpha/beta hydrolase"/>
    <property type="match status" value="1"/>
</dbReference>